<keyword evidence="5" id="KW-1185">Reference proteome</keyword>
<proteinExistence type="predicted"/>
<dbReference type="SUPFAM" id="SSF52047">
    <property type="entry name" value="RNI-like"/>
    <property type="match status" value="1"/>
</dbReference>
<sequence>MKRTLEHVNNPASDLDTDDEFSFPRTSTRRLSSGLLKRERRALRSGSNVSQGALSPSSFARIRRRTCDLEFHLREEGLIRWIFSFMDVREHQLLKSCCRSWMKIIQAMSVDNLDLSIRSPITSVTVDRAFLSVIHSYGSVRRIDFTGQRSLSDRDLLVLTSCYWPNLEHIIVDDCLEISDFGLLSILNAQSQLLHTISMRHCKHITGSFGPDKINGRHPSLQVLDFSDTRISHTIVHGLENKFPSLQQIHAMHTPAHFDFFHHMHWDDLLEELDFLVSNELSDLPHLTALQEEFVSRAARWLQSQVSNKKSISVFYGTLLSYGKAALVNAPLHRGDYMSALLMACENGLTNIVPSLVVEGNAWVELTDKDNASALGIAATNGLTDVVRLLLEAGADINKRTHCLATPLYIATEMNWDDVIDVLLTSNAQTTCSVVGGATALCVAAKNGNHKTVLRLLGAERSTRRSNTASARQLLQHTQALFLACERGYEDIVRDILNLTDAHANVLMDNSVTPLYLACQMGHERVVALLLECGANPNFRRPNAGGVSCLYIAAQEGKVSIVDLLVRHKVNVHARMEDLSTALHIAARMGHTAVAHLLLREGACINDQTRSGLTPLYIACEEGHLPMVEFFVANGANLNLQTRNGTTSLFVASQKGHTQVVRVLLLAGANAHLPKNNGTYPMDAASLLGNYEVTKLLLQFGARVGGLSLHFAERRRDLQLQTLLMDRYYEQHSQRASDRPTGVLS</sequence>
<dbReference type="InterPro" id="IPR032675">
    <property type="entry name" value="LRR_dom_sf"/>
</dbReference>
<feature type="repeat" description="ANK" evidence="3">
    <location>
        <begin position="370"/>
        <end position="402"/>
    </location>
</feature>
<dbReference type="SUPFAM" id="SSF48403">
    <property type="entry name" value="Ankyrin repeat"/>
    <property type="match status" value="1"/>
</dbReference>
<name>A0A8K1CG06_PYTOL</name>
<dbReference type="PANTHER" id="PTHR24198">
    <property type="entry name" value="ANKYRIN REPEAT AND PROTEIN KINASE DOMAIN-CONTAINING PROTEIN"/>
    <property type="match status" value="1"/>
</dbReference>
<dbReference type="AlphaFoldDB" id="A0A8K1CG06"/>
<evidence type="ECO:0000313" key="4">
    <source>
        <dbReference type="EMBL" id="TMW62826.1"/>
    </source>
</evidence>
<dbReference type="Pfam" id="PF12796">
    <property type="entry name" value="Ank_2"/>
    <property type="match status" value="3"/>
</dbReference>
<dbReference type="EMBL" id="SPLM01000073">
    <property type="protein sequence ID" value="TMW62826.1"/>
    <property type="molecule type" value="Genomic_DNA"/>
</dbReference>
<feature type="repeat" description="ANK" evidence="3">
    <location>
        <begin position="644"/>
        <end position="676"/>
    </location>
</feature>
<dbReference type="Gene3D" id="3.80.10.10">
    <property type="entry name" value="Ribonuclease Inhibitor"/>
    <property type="match status" value="1"/>
</dbReference>
<reference evidence="4" key="1">
    <citation type="submission" date="2019-03" db="EMBL/GenBank/DDBJ databases">
        <title>Long read genome sequence of the mycoparasitic Pythium oligandrum ATCC 38472 isolated from sugarbeet rhizosphere.</title>
        <authorList>
            <person name="Gaulin E."/>
        </authorList>
    </citation>
    <scope>NUCLEOTIDE SEQUENCE</scope>
    <source>
        <strain evidence="4">ATCC 38472_TT</strain>
    </source>
</reference>
<gene>
    <name evidence="4" type="ORF">Poli38472_005444</name>
</gene>
<dbReference type="OrthoDB" id="20872at2759"/>
<feature type="repeat" description="ANK" evidence="3">
    <location>
        <begin position="545"/>
        <end position="577"/>
    </location>
</feature>
<feature type="repeat" description="ANK" evidence="3">
    <location>
        <begin position="677"/>
        <end position="709"/>
    </location>
</feature>
<dbReference type="PROSITE" id="PS50088">
    <property type="entry name" value="ANK_REPEAT"/>
    <property type="match status" value="7"/>
</dbReference>
<evidence type="ECO:0000313" key="5">
    <source>
        <dbReference type="Proteomes" id="UP000794436"/>
    </source>
</evidence>
<organism evidence="4 5">
    <name type="scientific">Pythium oligandrum</name>
    <name type="common">Mycoparasitic fungus</name>
    <dbReference type="NCBI Taxonomy" id="41045"/>
    <lineage>
        <taxon>Eukaryota</taxon>
        <taxon>Sar</taxon>
        <taxon>Stramenopiles</taxon>
        <taxon>Oomycota</taxon>
        <taxon>Peronosporomycetes</taxon>
        <taxon>Pythiales</taxon>
        <taxon>Pythiaceae</taxon>
        <taxon>Pythium</taxon>
    </lineage>
</organism>
<dbReference type="Proteomes" id="UP000794436">
    <property type="component" value="Unassembled WGS sequence"/>
</dbReference>
<dbReference type="GO" id="GO:0005737">
    <property type="term" value="C:cytoplasm"/>
    <property type="evidence" value="ECO:0007669"/>
    <property type="project" value="TreeGrafter"/>
</dbReference>
<dbReference type="PROSITE" id="PS50297">
    <property type="entry name" value="ANK_REP_REGION"/>
    <property type="match status" value="6"/>
</dbReference>
<feature type="repeat" description="ANK" evidence="3">
    <location>
        <begin position="578"/>
        <end position="610"/>
    </location>
</feature>
<dbReference type="Pfam" id="PF13637">
    <property type="entry name" value="Ank_4"/>
    <property type="match status" value="1"/>
</dbReference>
<evidence type="ECO:0000256" key="1">
    <source>
        <dbReference type="ARBA" id="ARBA00022737"/>
    </source>
</evidence>
<comment type="caution">
    <text evidence="4">The sequence shown here is derived from an EMBL/GenBank/DDBJ whole genome shotgun (WGS) entry which is preliminary data.</text>
</comment>
<keyword evidence="1" id="KW-0677">Repeat</keyword>
<evidence type="ECO:0000256" key="2">
    <source>
        <dbReference type="ARBA" id="ARBA00023043"/>
    </source>
</evidence>
<keyword evidence="2 3" id="KW-0040">ANK repeat</keyword>
<dbReference type="InterPro" id="IPR036770">
    <property type="entry name" value="Ankyrin_rpt-contain_sf"/>
</dbReference>
<dbReference type="PANTHER" id="PTHR24198:SF165">
    <property type="entry name" value="ANKYRIN REPEAT-CONTAINING PROTEIN-RELATED"/>
    <property type="match status" value="1"/>
</dbReference>
<protein>
    <submittedName>
        <fullName evidence="4">Uncharacterized protein</fullName>
    </submittedName>
</protein>
<feature type="repeat" description="ANK" evidence="3">
    <location>
        <begin position="611"/>
        <end position="643"/>
    </location>
</feature>
<dbReference type="SMART" id="SM00248">
    <property type="entry name" value="ANK"/>
    <property type="match status" value="11"/>
</dbReference>
<accession>A0A8K1CG06</accession>
<dbReference type="InterPro" id="IPR002110">
    <property type="entry name" value="Ankyrin_rpt"/>
</dbReference>
<feature type="repeat" description="ANK" evidence="3">
    <location>
        <begin position="510"/>
        <end position="542"/>
    </location>
</feature>
<evidence type="ECO:0000256" key="3">
    <source>
        <dbReference type="PROSITE-ProRule" id="PRU00023"/>
    </source>
</evidence>
<dbReference type="Gene3D" id="1.25.40.20">
    <property type="entry name" value="Ankyrin repeat-containing domain"/>
    <property type="match status" value="4"/>
</dbReference>